<proteinExistence type="predicted"/>
<name>A0A8H6R9R2_9PEZI</name>
<accession>A0A8H6R9R2</accession>
<gene>
    <name evidence="2" type="ORF">HII31_11547</name>
</gene>
<feature type="compositionally biased region" description="Acidic residues" evidence="1">
    <location>
        <begin position="192"/>
        <end position="213"/>
    </location>
</feature>
<protein>
    <submittedName>
        <fullName evidence="2">Uncharacterized protein</fullName>
    </submittedName>
</protein>
<organism evidence="2 3">
    <name type="scientific">Pseudocercospora fuligena</name>
    <dbReference type="NCBI Taxonomy" id="685502"/>
    <lineage>
        <taxon>Eukaryota</taxon>
        <taxon>Fungi</taxon>
        <taxon>Dikarya</taxon>
        <taxon>Ascomycota</taxon>
        <taxon>Pezizomycotina</taxon>
        <taxon>Dothideomycetes</taxon>
        <taxon>Dothideomycetidae</taxon>
        <taxon>Mycosphaerellales</taxon>
        <taxon>Mycosphaerellaceae</taxon>
        <taxon>Pseudocercospora</taxon>
    </lineage>
</organism>
<evidence type="ECO:0000313" key="3">
    <source>
        <dbReference type="Proteomes" id="UP000660729"/>
    </source>
</evidence>
<dbReference type="Proteomes" id="UP000660729">
    <property type="component" value="Unassembled WGS sequence"/>
</dbReference>
<comment type="caution">
    <text evidence="2">The sequence shown here is derived from an EMBL/GenBank/DDBJ whole genome shotgun (WGS) entry which is preliminary data.</text>
</comment>
<evidence type="ECO:0000256" key="1">
    <source>
        <dbReference type="SAM" id="MobiDB-lite"/>
    </source>
</evidence>
<feature type="compositionally biased region" description="Basic and acidic residues" evidence="1">
    <location>
        <begin position="157"/>
        <end position="176"/>
    </location>
</feature>
<sequence>MTTPYNMSTALVDRTKKKRRALSDEDGDSSNLQNTLPALKSKNTKLKKKAKIQDEDELMEDALPSAGGYGAAASDWDHVPRKIETSMQERENADDYQTTTTLREIVKIQNEEETNVDGLSERESGSEEGTVVMEDQMQSQVEDGDSEEEGTVVANDHVQDQDGRGDVGEESLKESENSTQVRSEQFGHENAMEEDGEESENEHFEQEEEDDDLPLASQVGESRVETVEYLGENYSRSKAHKAKRLVEFLARRKMRLEDYLDEDLRPAVQENAWLGEKKEEMEWSKDLINRLVDLSKHIPKQEDFNQALREELAKRRGGLRQIRPNEVCRITDRLREAEAKAKAKEEAERISED</sequence>
<dbReference type="EMBL" id="JABCIY010000235">
    <property type="protein sequence ID" value="KAF7187166.1"/>
    <property type="molecule type" value="Genomic_DNA"/>
</dbReference>
<feature type="region of interest" description="Disordered" evidence="1">
    <location>
        <begin position="110"/>
        <end position="221"/>
    </location>
</feature>
<feature type="region of interest" description="Disordered" evidence="1">
    <location>
        <begin position="1"/>
        <end position="49"/>
    </location>
</feature>
<keyword evidence="3" id="KW-1185">Reference proteome</keyword>
<dbReference type="AlphaFoldDB" id="A0A8H6R9R2"/>
<reference evidence="2" key="1">
    <citation type="submission" date="2020-04" db="EMBL/GenBank/DDBJ databases">
        <title>Draft genome resource of the tomato pathogen Pseudocercospora fuligena.</title>
        <authorList>
            <person name="Zaccaron A."/>
        </authorList>
    </citation>
    <scope>NUCLEOTIDE SEQUENCE</scope>
    <source>
        <strain evidence="2">PF001</strain>
    </source>
</reference>
<evidence type="ECO:0000313" key="2">
    <source>
        <dbReference type="EMBL" id="KAF7187166.1"/>
    </source>
</evidence>